<dbReference type="CDD" id="cd05930">
    <property type="entry name" value="A_NRPS"/>
    <property type="match status" value="2"/>
</dbReference>
<evidence type="ECO:0000256" key="5">
    <source>
        <dbReference type="ARBA" id="ARBA00022737"/>
    </source>
</evidence>
<proteinExistence type="inferred from homology"/>
<sequence>MTVFGNLTQLLHIRASEEKGITFIQATQERSLSYAGLYDRARRLLYGLQARGMSPGDELVLQIDDNESFVCLFWAAILGGFRPVPVTDAGNDEQRAKLGNIVRLLNRPYLAAPREDRLQLERIWADATSGAAAFEERFIALEEIDDTSGFGMVYAADCDDIAFIQFSSGSTGEPKGVMLTHGNLLANMKQIVDGSQAAENGSSLSWMPLTHDMGLIGFHLSPIYANINQYIMPTALFVQNPTLWLHKANEHRITQISSPNFGYKHFLHYFKEELAREWDLSCVRLIFNGAEPISEAWCRLFTERLMPYGLRPGAMFPVYGLAEASLAVTFPPVNEGLACLHLDRDSAAENSQVRLTDENDERRLTVVDLGFPVEGCQLRICSDEGAALADERIGEIQISGPNVTRGYYNNAEATREAFSEDGWLRTGDMGFLRGGRLTVTGRKKDLIFVNGRNVYPHDLERLAESLDEIELGKVAAAGATDPATGANIALVFVLYRRKLEQFAELAAKLRRHLNQRAGIEVTHVLPVKRLPKTTSGKLARYKLAEQFERGEFQTAIEALNGLFGAQTSGAIDAEDQTDESGGILTPLFKEVLRLDGPLGGSAHFFELGGNSLKATMLAARLREQFGFEVNMRDIFDHPTAGELAAWLRTAGTRQIEPLFKALEADTYPVTPAQRRIFIQEQLNDIGTSYHIPLVLAVNGHVDTLKLGEAIEALVERHEPLRTCFEHANGEIRQQVVTNAECPIMFLTGSDTVGEAAKRFFARRFDLSEAPLCRFGLYAEEGRSFLLMDFHHIVCDGISLSRLLQEFQLLYAGETLSAMPVQYKDYAVWLEKRMASEALDRQSQYWRGQLAGQWPVLQLTADYARTPFKTYSGDIVREGIGPELAAELDRLALSLGVTVNTLLFAAYMWTLRLYTGQDEWIVGSLVAGRAHPDAELMVGMFNNYLPIRGALLPDEPFRAFALRLHTVLVEAYDNQDFPYDEMAAFGGGQLNASRNPLFDTMLIYHNELDPHIRFELDGIRWEQVDYHNGTSKLDLKLDVFCREDGGLDAVFEYNAKLFKAETVAAFARRFVHLLGAAAAAPDEALETVRLLTEEEERRLLASFNATTSPYDRERLIHQWLEERARTMPEAPAVTHGGRSMTYRELNDQSNRLARTLRDLGAAPDAIVGVLAARSPEMMIAIMAVLKSGAAYLPIDPGYPPERIRYMLADSGTSLLLAQESLVSETWAADTGYNGNLLLLEDARLYEQDGGDLEPIGHSRHLAYVIYTSGSTGRPKGVAIEHHSVINRISWMQKAYPLRSGDVILQKTPITFDVSVWELFWWSMAGASVCLLDPGDERDPAQIMAAMEAREVTALHFVPSMFGAFLDYAERHPRAFAKLTRLRVVFCSGEALPLRTVERFRALTGLRAVKLINLYGPTEATVDVSYFDCGEGELGQSVPIGRPIDNTRLYVMDERRRLVPPGVAGELYIAGCGLARAYWNQPALTAERFVPDPYMPGERMYRTGDLASLRPDGNLDYLGRIDHQVKIRGYRIECGEVEAELRKQAGVKDCLVAATRDEQGGDRLCAYIVADEDIQLPGLRSGIARKLPDYMVPTHWAILASMPLTASGKADRHALPEAKPITAGAADREEPANEREAQLAAIWAEVLGTAEFGVTDSFFELGGHSLKAAQAAALIQHRLGLAITIRDLFEEPTIRGLANVLAVTRSGISGTIEPAESSDHYPLSPAQQRLFILQQMEGIGTVYHLPFALRFEGQLDKRKVEATIAKLIERHESLRTAFGWADGAPAQFIHEAAEFQLQVYAAESETDASARLAAFVRPFDLSRAPLMRAGVVELGATSGYLIFDFHHLIADGLSGVVFAEQFLALYRGEELPPLQVQYKDYAVWQQGLACSEAYLEDECYWLERLSGELPVLQLPTDELRPAVQRFEGASVPLAFDDILQRKLHAVAASEGVTPYMVLLAAYYAFLFKYTGQEDIIVGTPVAGRGQAETLPLIGMFVGTLPLRQRLAADDMFVELLAEVKQGTIEALSHDAYPFEAMVEKLHVRRDPSRSPLFSVMFAMQNQELPELAADGLAMTAEQLETRTAKFDLTLEITMTGGKLSGRLEYASSLFRQETAERMAGHYVHLLREAIGDPGQRISELTLLPPEEVRQMMETFNDTQTPYPEELLVHEWLEQHAEQNPGRPAVTRDGGGMMTYGELNMRANALARRLREHGVGRDRVVAVMAERSPLLIVAIYAVLKAGGAYLPISPGLPPARIAHMLADSGACAMLTREVLTDLAHDFAGEIILLDEATGFAIGGQWDDDATALPRTTDASGLAYVLYTSGSTGQPKGVMIEHRSIVNRLNWMQARYPLGPSDVILHKTPITFDVSVWELLWWSMAGASVHLLEPGGEKDPSQLLDAIETAGVTTLHFVPSMLTLFAEFAERAEAAERLGSVKQAFASGEALQPAQAEAFYRLFPHARLANLYGPTEAAIDVTYYDCEPEERASSIPIGKPIDNIRLYILGPRGELQPIGVPGELCIAGVGVARGYLNRPDLTREKFAAHPIAGEGSLYRTGDLAKWRPDGNIEYLGRIDNQVKIRGQRLELGEIEYRLRQHPDVRDAAVLAKPDRDGGFFLCGYYASDSELPAQELRAYLATELPDYMMPAFFVRVTRMPVTANGKLDRSALPTPDMNTSPSGRHVEPGSELEKRLAAIWSELLGVARVGARDPFFEIGGNSLLLIRVHARIDELYPRLVKVTDLFAYPTIAELADFMERAMSRAALRELPLLPVPAFMVAAGGARAQERAFRFKLEADLAQGIRGIASAEDTQEGTVLLALFAYVLASLSKQPIVPIQAALSDGVDAVSLQLDIREAVDFGALVRLTKRAIQDEMGAHPRYALAAMDSVHIDKADGEVLPLFHRRLGGEQGLYRQFDIRLSYEPGPAFGSFDFTLAFNDKRLHADGVRVLIDNYVKLARIVTQAALARSEAGSSSDSIH</sequence>
<evidence type="ECO:0000313" key="11">
    <source>
        <dbReference type="Proteomes" id="UP001589747"/>
    </source>
</evidence>
<dbReference type="Gene3D" id="3.30.559.10">
    <property type="entry name" value="Chloramphenicol acetyltransferase-like domain"/>
    <property type="match status" value="2"/>
</dbReference>
<dbReference type="Pfam" id="PF00501">
    <property type="entry name" value="AMP-binding"/>
    <property type="match status" value="3"/>
</dbReference>
<dbReference type="PANTHER" id="PTHR45527">
    <property type="entry name" value="NONRIBOSOMAL PEPTIDE SYNTHETASE"/>
    <property type="match status" value="1"/>
</dbReference>
<keyword evidence="5" id="KW-0677">Repeat</keyword>
<dbReference type="Gene3D" id="3.40.50.12780">
    <property type="entry name" value="N-terminal domain of ligase-like"/>
    <property type="match status" value="1"/>
</dbReference>
<dbReference type="Gene3D" id="2.30.38.10">
    <property type="entry name" value="Luciferase, Domain 3"/>
    <property type="match status" value="2"/>
</dbReference>
<evidence type="ECO:0000256" key="7">
    <source>
        <dbReference type="ARBA" id="ARBA00023268"/>
    </source>
</evidence>
<dbReference type="InterPro" id="IPR001242">
    <property type="entry name" value="Condensation_dom"/>
</dbReference>
<dbReference type="Gene3D" id="3.40.50.980">
    <property type="match status" value="4"/>
</dbReference>
<evidence type="ECO:0000256" key="3">
    <source>
        <dbReference type="ARBA" id="ARBA00022450"/>
    </source>
</evidence>
<dbReference type="RefSeq" id="WP_377500680.1">
    <property type="nucleotide sequence ID" value="NZ_JBHMDO010000047.1"/>
</dbReference>
<protein>
    <submittedName>
        <fullName evidence="10">Amino acid adenylation domain-containing protein</fullName>
    </submittedName>
</protein>
<dbReference type="InterPro" id="IPR025110">
    <property type="entry name" value="AMP-bd_C"/>
</dbReference>
<dbReference type="SMART" id="SM00823">
    <property type="entry name" value="PKS_PP"/>
    <property type="match status" value="3"/>
</dbReference>
<organism evidence="10 11">
    <name type="scientific">Paenibacillus aurantiacus</name>
    <dbReference type="NCBI Taxonomy" id="1936118"/>
    <lineage>
        <taxon>Bacteria</taxon>
        <taxon>Bacillati</taxon>
        <taxon>Bacillota</taxon>
        <taxon>Bacilli</taxon>
        <taxon>Bacillales</taxon>
        <taxon>Paenibacillaceae</taxon>
        <taxon>Paenibacillus</taxon>
    </lineage>
</organism>
<evidence type="ECO:0000256" key="1">
    <source>
        <dbReference type="ARBA" id="ARBA00001957"/>
    </source>
</evidence>
<dbReference type="InterPro" id="IPR042099">
    <property type="entry name" value="ANL_N_sf"/>
</dbReference>
<keyword evidence="4" id="KW-0597">Phosphoprotein</keyword>
<feature type="domain" description="Carrier" evidence="9">
    <location>
        <begin position="2679"/>
        <end position="2754"/>
    </location>
</feature>
<dbReference type="NCBIfam" id="TIGR01733">
    <property type="entry name" value="AA-adenyl-dom"/>
    <property type="match status" value="2"/>
</dbReference>
<dbReference type="InterPro" id="IPR020845">
    <property type="entry name" value="AMP-binding_CS"/>
</dbReference>
<keyword evidence="7" id="KW-0511">Multifunctional enzyme</keyword>
<dbReference type="Gene3D" id="3.30.300.30">
    <property type="match status" value="3"/>
</dbReference>
<keyword evidence="11" id="KW-1185">Reference proteome</keyword>
<dbReference type="InterPro" id="IPR000873">
    <property type="entry name" value="AMP-dep_synth/lig_dom"/>
</dbReference>
<name>A0ABV5L0U6_9BACL</name>
<comment type="similarity">
    <text evidence="2">Belongs to the ATP-dependent AMP-binding enzyme family.</text>
</comment>
<dbReference type="InterPro" id="IPR036736">
    <property type="entry name" value="ACP-like_sf"/>
</dbReference>
<keyword evidence="6" id="KW-0045">Antibiotic biosynthesis</keyword>
<dbReference type="SUPFAM" id="SSF52777">
    <property type="entry name" value="CoA-dependent acyltransferases"/>
    <property type="match status" value="5"/>
</dbReference>
<dbReference type="Proteomes" id="UP001589747">
    <property type="component" value="Unassembled WGS sequence"/>
</dbReference>
<comment type="cofactor">
    <cofactor evidence="1">
        <name>pantetheine 4'-phosphate</name>
        <dbReference type="ChEBI" id="CHEBI:47942"/>
    </cofactor>
</comment>
<dbReference type="SUPFAM" id="SSF56801">
    <property type="entry name" value="Acetyl-CoA synthetase-like"/>
    <property type="match status" value="3"/>
</dbReference>
<dbReference type="EMBL" id="JBHMDO010000047">
    <property type="protein sequence ID" value="MFB9329947.1"/>
    <property type="molecule type" value="Genomic_DNA"/>
</dbReference>
<comment type="caution">
    <text evidence="10">The sequence shown here is derived from an EMBL/GenBank/DDBJ whole genome shotgun (WGS) entry which is preliminary data.</text>
</comment>
<dbReference type="PROSITE" id="PS00455">
    <property type="entry name" value="AMP_BINDING"/>
    <property type="match status" value="3"/>
</dbReference>
<evidence type="ECO:0000256" key="6">
    <source>
        <dbReference type="ARBA" id="ARBA00023194"/>
    </source>
</evidence>
<evidence type="ECO:0000313" key="10">
    <source>
        <dbReference type="EMBL" id="MFB9329947.1"/>
    </source>
</evidence>
<feature type="domain" description="Carrier" evidence="9">
    <location>
        <begin position="575"/>
        <end position="651"/>
    </location>
</feature>
<dbReference type="InterPro" id="IPR045851">
    <property type="entry name" value="AMP-bd_C_sf"/>
</dbReference>
<reference evidence="10 11" key="1">
    <citation type="submission" date="2024-09" db="EMBL/GenBank/DDBJ databases">
        <authorList>
            <person name="Sun Q."/>
            <person name="Mori K."/>
        </authorList>
    </citation>
    <scope>NUCLEOTIDE SEQUENCE [LARGE SCALE GENOMIC DNA]</scope>
    <source>
        <strain evidence="10 11">TISTR 2452</strain>
    </source>
</reference>
<evidence type="ECO:0000256" key="4">
    <source>
        <dbReference type="ARBA" id="ARBA00022553"/>
    </source>
</evidence>
<evidence type="ECO:0000259" key="9">
    <source>
        <dbReference type="PROSITE" id="PS50075"/>
    </source>
</evidence>
<dbReference type="Gene3D" id="1.10.1200.10">
    <property type="entry name" value="ACP-like"/>
    <property type="match status" value="3"/>
</dbReference>
<evidence type="ECO:0000256" key="8">
    <source>
        <dbReference type="SAM" id="MobiDB-lite"/>
    </source>
</evidence>
<dbReference type="Pfam" id="PF00668">
    <property type="entry name" value="Condensation"/>
    <property type="match status" value="2"/>
</dbReference>
<dbReference type="Gene3D" id="3.30.559.30">
    <property type="entry name" value="Nonribosomal peptide synthetase, condensation domain"/>
    <property type="match status" value="2"/>
</dbReference>
<dbReference type="InterPro" id="IPR006162">
    <property type="entry name" value="Ppantetheine_attach_site"/>
</dbReference>
<accession>A0ABV5L0U6</accession>
<evidence type="ECO:0000256" key="2">
    <source>
        <dbReference type="ARBA" id="ARBA00006432"/>
    </source>
</evidence>
<dbReference type="InterPro" id="IPR020806">
    <property type="entry name" value="PKS_PP-bd"/>
</dbReference>
<dbReference type="NCBIfam" id="NF003417">
    <property type="entry name" value="PRK04813.1"/>
    <property type="match status" value="4"/>
</dbReference>
<dbReference type="InterPro" id="IPR009081">
    <property type="entry name" value="PP-bd_ACP"/>
</dbReference>
<dbReference type="Pfam" id="PF13193">
    <property type="entry name" value="AMP-binding_C"/>
    <property type="match status" value="2"/>
</dbReference>
<dbReference type="CDD" id="cd19531">
    <property type="entry name" value="LCL_NRPS-like"/>
    <property type="match status" value="2"/>
</dbReference>
<keyword evidence="3" id="KW-0596">Phosphopantetheine</keyword>
<dbReference type="SUPFAM" id="SSF47336">
    <property type="entry name" value="ACP-like"/>
    <property type="match status" value="3"/>
</dbReference>
<dbReference type="PANTHER" id="PTHR45527:SF1">
    <property type="entry name" value="FATTY ACID SYNTHASE"/>
    <property type="match status" value="1"/>
</dbReference>
<dbReference type="InterPro" id="IPR010071">
    <property type="entry name" value="AA_adenyl_dom"/>
</dbReference>
<gene>
    <name evidence="10" type="ORF">ACFFSY_28740</name>
</gene>
<dbReference type="InterPro" id="IPR023213">
    <property type="entry name" value="CAT-like_dom_sf"/>
</dbReference>
<dbReference type="PROSITE" id="PS00012">
    <property type="entry name" value="PHOSPHOPANTETHEINE"/>
    <property type="match status" value="2"/>
</dbReference>
<dbReference type="Pfam" id="PF00550">
    <property type="entry name" value="PP-binding"/>
    <property type="match status" value="3"/>
</dbReference>
<feature type="region of interest" description="Disordered" evidence="8">
    <location>
        <begin position="2659"/>
        <end position="2680"/>
    </location>
</feature>
<dbReference type="PROSITE" id="PS50075">
    <property type="entry name" value="CARRIER"/>
    <property type="match status" value="3"/>
</dbReference>
<feature type="domain" description="Carrier" evidence="9">
    <location>
        <begin position="1628"/>
        <end position="1703"/>
    </location>
</feature>